<sequence length="592" mass="67459">MFVYTLLSSLEKPWKRTKVEVPLEARSFKPRRARVHVVDYEKLHEIIRDEQGEADVYIKFPLYMKDPAVDSATLVEMAEARARQATSKSRAVREESIDTDETHESSDERDYDRDDNSGSEGVASEESATHHGSARRSSRLISKPRQSYYDGENAEMPTLKETRPAQTSKGRSKCQSGKKSTTWKDAQPLLRASKNNSKSQPSRKPTSARPQSTLAESIEELSARVRVISQLLKEEFEGFTGFKWNIRKALELKFRQGCVNAWMTYYCGQIKNTGGMLKDPSKRIGKGGRKSSVRYDCGGRLTFFINLTNQVCVMRYKHTVHPPRPEFSPAAIPDAVIEAMQKMTQEEGDLQDATGQMMYNHLVASKLIQRKQLQSLRIAFRWLQIRESRKAKNTTLSSSSTSITKAIRATNTKNKTPIKLADTSSEKDEVEDGEEEDEKAESEKEGTDKEEEADPAVDEASEYEEAIESQSQERWATPDLIEEETTSPDRAMVVDQNSEEDEYFEAEEDEDFVTEDFADQVEVDEQENTHDQEYEVPSESDDTPSMQRDIADIVERMNMRERDLADSTKTVAEIEAIEKELDLLNSFLTDMF</sequence>
<evidence type="ECO:0000313" key="3">
    <source>
        <dbReference type="Proteomes" id="UP000696485"/>
    </source>
</evidence>
<proteinExistence type="predicted"/>
<dbReference type="EMBL" id="JAAAUY010000327">
    <property type="protein sequence ID" value="KAF9331361.1"/>
    <property type="molecule type" value="Genomic_DNA"/>
</dbReference>
<gene>
    <name evidence="2" type="ORF">BG006_005757</name>
</gene>
<feature type="region of interest" description="Disordered" evidence="1">
    <location>
        <begin position="522"/>
        <end position="546"/>
    </location>
</feature>
<feature type="compositionally biased region" description="Acidic residues" evidence="1">
    <location>
        <begin position="428"/>
        <end position="440"/>
    </location>
</feature>
<dbReference type="AlphaFoldDB" id="A0A9P5SNK0"/>
<feature type="compositionally biased region" description="Polar residues" evidence="1">
    <location>
        <begin position="193"/>
        <end position="214"/>
    </location>
</feature>
<reference evidence="2" key="1">
    <citation type="journal article" date="2020" name="Fungal Divers.">
        <title>Resolving the Mortierellaceae phylogeny through synthesis of multi-gene phylogenetics and phylogenomics.</title>
        <authorList>
            <person name="Vandepol N."/>
            <person name="Liber J."/>
            <person name="Desiro A."/>
            <person name="Na H."/>
            <person name="Kennedy M."/>
            <person name="Barry K."/>
            <person name="Grigoriev I.V."/>
            <person name="Miller A.N."/>
            <person name="O'Donnell K."/>
            <person name="Stajich J.E."/>
            <person name="Bonito G."/>
        </authorList>
    </citation>
    <scope>NUCLEOTIDE SEQUENCE</scope>
    <source>
        <strain evidence="2">NVP1</strain>
    </source>
</reference>
<protein>
    <submittedName>
        <fullName evidence="2">Uncharacterized protein</fullName>
    </submittedName>
</protein>
<feature type="region of interest" description="Disordered" evidence="1">
    <location>
        <begin position="414"/>
        <end position="510"/>
    </location>
</feature>
<feature type="region of interest" description="Disordered" evidence="1">
    <location>
        <begin position="82"/>
        <end position="214"/>
    </location>
</feature>
<evidence type="ECO:0000313" key="2">
    <source>
        <dbReference type="EMBL" id="KAF9331361.1"/>
    </source>
</evidence>
<name>A0A9P5SNK0_9FUNG</name>
<feature type="compositionally biased region" description="Acidic residues" evidence="1">
    <location>
        <begin position="497"/>
        <end position="510"/>
    </location>
</feature>
<feature type="compositionally biased region" description="Basic and acidic residues" evidence="1">
    <location>
        <begin position="91"/>
        <end position="116"/>
    </location>
</feature>
<feature type="compositionally biased region" description="Acidic residues" evidence="1">
    <location>
        <begin position="448"/>
        <end position="467"/>
    </location>
</feature>
<accession>A0A9P5SNK0</accession>
<feature type="compositionally biased region" description="Polar residues" evidence="1">
    <location>
        <begin position="164"/>
        <end position="184"/>
    </location>
</feature>
<dbReference type="Proteomes" id="UP000696485">
    <property type="component" value="Unassembled WGS sequence"/>
</dbReference>
<comment type="caution">
    <text evidence="2">The sequence shown here is derived from an EMBL/GenBank/DDBJ whole genome shotgun (WGS) entry which is preliminary data.</text>
</comment>
<evidence type="ECO:0000256" key="1">
    <source>
        <dbReference type="SAM" id="MobiDB-lite"/>
    </source>
</evidence>
<organism evidence="2 3">
    <name type="scientific">Podila minutissima</name>
    <dbReference type="NCBI Taxonomy" id="64525"/>
    <lineage>
        <taxon>Eukaryota</taxon>
        <taxon>Fungi</taxon>
        <taxon>Fungi incertae sedis</taxon>
        <taxon>Mucoromycota</taxon>
        <taxon>Mortierellomycotina</taxon>
        <taxon>Mortierellomycetes</taxon>
        <taxon>Mortierellales</taxon>
        <taxon>Mortierellaceae</taxon>
        <taxon>Podila</taxon>
    </lineage>
</organism>
<keyword evidence="3" id="KW-1185">Reference proteome</keyword>